<protein>
    <submittedName>
        <fullName evidence="2">Pyrroloquinoline quinone biosynthesis protein PqqB</fullName>
    </submittedName>
</protein>
<reference evidence="2 3" key="1">
    <citation type="submission" date="2014-07" db="EMBL/GenBank/DDBJ databases">
        <title>Complete genome sequence of a moderately halophilic bacterium Terribacillus aidingensis MP602, isolated from Cryptomeria fortunei in Tianmu mountain in China.</title>
        <authorList>
            <person name="Wang Y."/>
            <person name="Lu P."/>
            <person name="Zhang L."/>
        </authorList>
    </citation>
    <scope>NUCLEOTIDE SEQUENCE [LARGE SCALE GENOMIC DNA]</scope>
    <source>
        <strain evidence="2 3">MP602</strain>
    </source>
</reference>
<dbReference type="GeneID" id="34221990"/>
<dbReference type="SUPFAM" id="SSF56281">
    <property type="entry name" value="Metallo-hydrolase/oxidoreductase"/>
    <property type="match status" value="1"/>
</dbReference>
<dbReference type="PANTHER" id="PTHR42663:SF7">
    <property type="entry name" value="COENZYME PQQ SYNTHESIS PROTEIN B"/>
    <property type="match status" value="1"/>
</dbReference>
<dbReference type="EMBL" id="CP008876">
    <property type="protein sequence ID" value="AIF65778.1"/>
    <property type="molecule type" value="Genomic_DNA"/>
</dbReference>
<dbReference type="RefSeq" id="WP_038558605.1">
    <property type="nucleotide sequence ID" value="NZ_CP008876.1"/>
</dbReference>
<dbReference type="HOGENOM" id="CLU_997296_0_0_9"/>
<gene>
    <name evidence="2" type="ORF">GZ22_03365</name>
</gene>
<accession>A0A075LN12</accession>
<dbReference type="InterPro" id="IPR036866">
    <property type="entry name" value="RibonucZ/Hydroxyglut_hydro"/>
</dbReference>
<evidence type="ECO:0000259" key="1">
    <source>
        <dbReference type="Pfam" id="PF12706"/>
    </source>
</evidence>
<sequence>MQANNIKLRFLGSAQDAGVPQANCYCANCRRAHADHTFRHYAASLAIITDDSTWHMIDATPDFREQLYSMQNAYPKAGIMNSIILTHAHAGHYPGLLFLGKEGMSTSELPVYASERMSQLLAKDAPWSQLVGLKNIVTKTIYADKAQELGDHVRFTPVEVPHRNEYSETFGFLIEGPSKKALYIPDIDSWEEWNHDIEEIAKTVDFVIVDATFYSKQEVAGVGRDISQIPHPPIIETMDRLQNVVDTVGTKVYLTHLNHSNPVLDPDSEEYQSVRTRGFFLAEEGLELEL</sequence>
<dbReference type="Gene3D" id="3.60.15.10">
    <property type="entry name" value="Ribonuclease Z/Hydroxyacylglutathione hydrolase-like"/>
    <property type="match status" value="1"/>
</dbReference>
<evidence type="ECO:0000313" key="2">
    <source>
        <dbReference type="EMBL" id="AIF65778.1"/>
    </source>
</evidence>
<feature type="domain" description="Metallo-beta-lactamase" evidence="1">
    <location>
        <begin position="53"/>
        <end position="256"/>
    </location>
</feature>
<dbReference type="InterPro" id="IPR001279">
    <property type="entry name" value="Metallo-B-lactamas"/>
</dbReference>
<dbReference type="KEGG" id="tap:GZ22_03365"/>
<proteinExistence type="predicted"/>
<dbReference type="PANTHER" id="PTHR42663">
    <property type="entry name" value="HYDROLASE C777.06C-RELATED-RELATED"/>
    <property type="match status" value="1"/>
</dbReference>
<dbReference type="AlphaFoldDB" id="A0A075LN12"/>
<organism evidence="2 3">
    <name type="scientific">Terribacillus saccharophilus</name>
    <dbReference type="NCBI Taxonomy" id="361277"/>
    <lineage>
        <taxon>Bacteria</taxon>
        <taxon>Bacillati</taxon>
        <taxon>Bacillota</taxon>
        <taxon>Bacilli</taxon>
        <taxon>Bacillales</taxon>
        <taxon>Bacillaceae</taxon>
        <taxon>Terribacillus</taxon>
    </lineage>
</organism>
<name>A0A075LN12_9BACI</name>
<dbReference type="Proteomes" id="UP000027980">
    <property type="component" value="Chromosome"/>
</dbReference>
<evidence type="ECO:0000313" key="3">
    <source>
        <dbReference type="Proteomes" id="UP000027980"/>
    </source>
</evidence>
<dbReference type="Pfam" id="PF12706">
    <property type="entry name" value="Lactamase_B_2"/>
    <property type="match status" value="1"/>
</dbReference>
<dbReference type="OrthoDB" id="9800940at2"/>